<accession>A0ABP0Q990</accession>
<dbReference type="EMBL" id="CAXAMN010024139">
    <property type="protein sequence ID" value="CAK9084085.1"/>
    <property type="molecule type" value="Genomic_DNA"/>
</dbReference>
<comment type="caution">
    <text evidence="1">The sequence shown here is derived from an EMBL/GenBank/DDBJ whole genome shotgun (WGS) entry which is preliminary data.</text>
</comment>
<organism evidence="1 2">
    <name type="scientific">Durusdinium trenchii</name>
    <dbReference type="NCBI Taxonomy" id="1381693"/>
    <lineage>
        <taxon>Eukaryota</taxon>
        <taxon>Sar</taxon>
        <taxon>Alveolata</taxon>
        <taxon>Dinophyceae</taxon>
        <taxon>Suessiales</taxon>
        <taxon>Symbiodiniaceae</taxon>
        <taxon>Durusdinium</taxon>
    </lineage>
</organism>
<evidence type="ECO:0000313" key="2">
    <source>
        <dbReference type="Proteomes" id="UP001642484"/>
    </source>
</evidence>
<protein>
    <submittedName>
        <fullName evidence="1">Uncharacterized protein</fullName>
    </submittedName>
</protein>
<name>A0ABP0Q990_9DINO</name>
<keyword evidence="2" id="KW-1185">Reference proteome</keyword>
<dbReference type="Proteomes" id="UP001642484">
    <property type="component" value="Unassembled WGS sequence"/>
</dbReference>
<proteinExistence type="predicted"/>
<reference evidence="1 2" key="1">
    <citation type="submission" date="2024-02" db="EMBL/GenBank/DDBJ databases">
        <authorList>
            <person name="Chen Y."/>
            <person name="Shah S."/>
            <person name="Dougan E. K."/>
            <person name="Thang M."/>
            <person name="Chan C."/>
        </authorList>
    </citation>
    <scope>NUCLEOTIDE SEQUENCE [LARGE SCALE GENOMIC DNA]</scope>
</reference>
<gene>
    <name evidence="1" type="ORF">CCMP2556_LOCUS40936</name>
</gene>
<sequence>MQRTRATHLQLEDGEQRPSAQFWWRWHRWLDALASPLSLPGHPPEGPAEEAVRRVFQGLAQEAVEKREQRRAMGIQVRGPRANREALYFAPQRASWEQSIRSFLERSPAAEGCDLVQLERLAALQHFLEVDIADLHLPPEQRCSEDEYLEAAPLQDVCSQFLMDVTRGVYIIEGQRFDFEEVLEQSGLRIEDEPLRVEELKENFSQKVAAEIRQRLRQSPAGKTAESEAGYNVLVRGATSLLSQSGLANLERACDARVVVGGGDQELIFELKPCENEAAWDFLLCCEKMNFENFMVAGPDGSNQFFQCGTGSRIFRSTQIRLTVEPKYPPVSIEVLELRSEMDLLDELYQPIAWEPVQDRRLAFRVSSINLVRALAALPFRLLRSCWAKAQQTFRAPERSEGELPLYEAGLELPER</sequence>
<evidence type="ECO:0000313" key="1">
    <source>
        <dbReference type="EMBL" id="CAK9084085.1"/>
    </source>
</evidence>